<sequence>MLKSQLPNITVEQITQNILQNANNQSSQFSEILDNETRLMETHNFNQEEFTKESKEFDHYIDLAHHRGQIRNNLPESFNHFPRSIFKPLGKLFLKVLSYIFKDQREVNFNFEKTLSILNKKDKILLESIENIFQNNPLYKKQRELEEEINFLKEEYKREREKNIANYESNNRFLQRQINDNFNKNKWEIEQLKLSIQELNKKNEDLFQKNIYLQKHLFQQEQHIEKLSNIDIKNIEGNLSAIKNIDNEIKNHSLDNFYLAFENKFRGDRQHIKKILNQDYRYLIDSLNINKNDNLFIDIGCGRGEWLEIIKELGYQGKGVDLNQIMVEDCNYRGLKVIVSDCVEYLTSLDDNSVDVITGFHIVEHLPLKTILDLFKECLRVLKPHGMVIFETPNPDNILVGSRNFYNDPTHRNPIPNATLTFMLESVGFPKVEVLKLHPIPNHDITGDELALRFSEYFYGCQDYAVIGFLQ</sequence>
<evidence type="ECO:0000256" key="1">
    <source>
        <dbReference type="SAM" id="Coils"/>
    </source>
</evidence>
<dbReference type="InterPro" id="IPR029063">
    <property type="entry name" value="SAM-dependent_MTases_sf"/>
</dbReference>
<dbReference type="PANTHER" id="PTHR43861">
    <property type="entry name" value="TRANS-ACONITATE 2-METHYLTRANSFERASE-RELATED"/>
    <property type="match status" value="1"/>
</dbReference>
<reference evidence="3 4" key="1">
    <citation type="submission" date="2020-10" db="EMBL/GenBank/DDBJ databases">
        <authorList>
            <person name="Castelo-Branco R."/>
            <person name="Eusebio N."/>
            <person name="Adriana R."/>
            <person name="Vieira A."/>
            <person name="Brugerolle De Fraissinette N."/>
            <person name="Rezende De Castro R."/>
            <person name="Schneider M.P."/>
            <person name="Vasconcelos V."/>
            <person name="Leao P.N."/>
        </authorList>
    </citation>
    <scope>NUCLEOTIDE SEQUENCE [LARGE SCALE GENOMIC DNA]</scope>
    <source>
        <strain evidence="3 4">LEGE 03274</strain>
    </source>
</reference>
<dbReference type="GO" id="GO:0032259">
    <property type="term" value="P:methylation"/>
    <property type="evidence" value="ECO:0007669"/>
    <property type="project" value="UniProtKB-KW"/>
</dbReference>
<proteinExistence type="predicted"/>
<feature type="domain" description="Methyltransferase type 11" evidence="2">
    <location>
        <begin position="297"/>
        <end position="390"/>
    </location>
</feature>
<dbReference type="GO" id="GO:0008168">
    <property type="term" value="F:methyltransferase activity"/>
    <property type="evidence" value="ECO:0007669"/>
    <property type="project" value="UniProtKB-KW"/>
</dbReference>
<dbReference type="Gene3D" id="3.40.50.150">
    <property type="entry name" value="Vaccinia Virus protein VP39"/>
    <property type="match status" value="1"/>
</dbReference>
<keyword evidence="3" id="KW-0808">Transferase</keyword>
<evidence type="ECO:0000259" key="2">
    <source>
        <dbReference type="Pfam" id="PF08241"/>
    </source>
</evidence>
<organism evidence="3 4">
    <name type="scientific">Cyanobacterium stanieri LEGE 03274</name>
    <dbReference type="NCBI Taxonomy" id="1828756"/>
    <lineage>
        <taxon>Bacteria</taxon>
        <taxon>Bacillati</taxon>
        <taxon>Cyanobacteriota</taxon>
        <taxon>Cyanophyceae</taxon>
        <taxon>Oscillatoriophycideae</taxon>
        <taxon>Chroococcales</taxon>
        <taxon>Geminocystaceae</taxon>
        <taxon>Cyanobacterium</taxon>
    </lineage>
</organism>
<dbReference type="RefSeq" id="WP_193800196.1">
    <property type="nucleotide sequence ID" value="NZ_JADEWC010000007.1"/>
</dbReference>
<dbReference type="CDD" id="cd02440">
    <property type="entry name" value="AdoMet_MTases"/>
    <property type="match status" value="1"/>
</dbReference>
<gene>
    <name evidence="3" type="ORF">IQ215_04925</name>
</gene>
<keyword evidence="4" id="KW-1185">Reference proteome</keyword>
<evidence type="ECO:0000313" key="3">
    <source>
        <dbReference type="EMBL" id="MBE9222036.1"/>
    </source>
</evidence>
<dbReference type="SUPFAM" id="SSF53335">
    <property type="entry name" value="S-adenosyl-L-methionine-dependent methyltransferases"/>
    <property type="match status" value="1"/>
</dbReference>
<protein>
    <submittedName>
        <fullName evidence="3">Methyltransferase domain-containing protein</fullName>
    </submittedName>
</protein>
<accession>A0ABR9V4F8</accession>
<dbReference type="EMBL" id="JADEWC010000007">
    <property type="protein sequence ID" value="MBE9222036.1"/>
    <property type="molecule type" value="Genomic_DNA"/>
</dbReference>
<comment type="caution">
    <text evidence="3">The sequence shown here is derived from an EMBL/GenBank/DDBJ whole genome shotgun (WGS) entry which is preliminary data.</text>
</comment>
<dbReference type="InterPro" id="IPR013216">
    <property type="entry name" value="Methyltransf_11"/>
</dbReference>
<feature type="coiled-coil region" evidence="1">
    <location>
        <begin position="135"/>
        <end position="209"/>
    </location>
</feature>
<evidence type="ECO:0000313" key="4">
    <source>
        <dbReference type="Proteomes" id="UP000654604"/>
    </source>
</evidence>
<keyword evidence="3" id="KW-0489">Methyltransferase</keyword>
<dbReference type="Proteomes" id="UP000654604">
    <property type="component" value="Unassembled WGS sequence"/>
</dbReference>
<dbReference type="Pfam" id="PF08241">
    <property type="entry name" value="Methyltransf_11"/>
    <property type="match status" value="1"/>
</dbReference>
<name>A0ABR9V4F8_9CHRO</name>
<keyword evidence="1" id="KW-0175">Coiled coil</keyword>